<proteinExistence type="predicted"/>
<feature type="region of interest" description="Disordered" evidence="1">
    <location>
        <begin position="45"/>
        <end position="70"/>
    </location>
</feature>
<name>A0A392P6P5_9FABA</name>
<feature type="non-terminal residue" evidence="2">
    <location>
        <position position="122"/>
    </location>
</feature>
<sequence>MSFFSNALSKRFLLKNQASSMIRCSRFHKTAINFCEKKKDSIWEKERENDEAERLEKERENDEAERLEKGKKKASIWEDPLWDVIDKETKEFHLEKCYKLQLDEHRKQLAQRMKQDSDEKEY</sequence>
<evidence type="ECO:0000313" key="2">
    <source>
        <dbReference type="EMBL" id="MCI07109.1"/>
    </source>
</evidence>
<dbReference type="AlphaFoldDB" id="A0A392P6P5"/>
<accession>A0A392P6P5</accession>
<dbReference type="EMBL" id="LXQA010064232">
    <property type="protein sequence ID" value="MCI07109.1"/>
    <property type="molecule type" value="Genomic_DNA"/>
</dbReference>
<comment type="caution">
    <text evidence="2">The sequence shown here is derived from an EMBL/GenBank/DDBJ whole genome shotgun (WGS) entry which is preliminary data.</text>
</comment>
<organism evidence="2 3">
    <name type="scientific">Trifolium medium</name>
    <dbReference type="NCBI Taxonomy" id="97028"/>
    <lineage>
        <taxon>Eukaryota</taxon>
        <taxon>Viridiplantae</taxon>
        <taxon>Streptophyta</taxon>
        <taxon>Embryophyta</taxon>
        <taxon>Tracheophyta</taxon>
        <taxon>Spermatophyta</taxon>
        <taxon>Magnoliopsida</taxon>
        <taxon>eudicotyledons</taxon>
        <taxon>Gunneridae</taxon>
        <taxon>Pentapetalae</taxon>
        <taxon>rosids</taxon>
        <taxon>fabids</taxon>
        <taxon>Fabales</taxon>
        <taxon>Fabaceae</taxon>
        <taxon>Papilionoideae</taxon>
        <taxon>50 kb inversion clade</taxon>
        <taxon>NPAAA clade</taxon>
        <taxon>Hologalegina</taxon>
        <taxon>IRL clade</taxon>
        <taxon>Trifolieae</taxon>
        <taxon>Trifolium</taxon>
    </lineage>
</organism>
<evidence type="ECO:0000256" key="1">
    <source>
        <dbReference type="SAM" id="MobiDB-lite"/>
    </source>
</evidence>
<reference evidence="2 3" key="1">
    <citation type="journal article" date="2018" name="Front. Plant Sci.">
        <title>Red Clover (Trifolium pratense) and Zigzag Clover (T. medium) - A Picture of Genomic Similarities and Differences.</title>
        <authorList>
            <person name="Dluhosova J."/>
            <person name="Istvanek J."/>
            <person name="Nedelnik J."/>
            <person name="Repkova J."/>
        </authorList>
    </citation>
    <scope>NUCLEOTIDE SEQUENCE [LARGE SCALE GENOMIC DNA]</scope>
    <source>
        <strain evidence="3">cv. 10/8</strain>
        <tissue evidence="2">Leaf</tissue>
    </source>
</reference>
<evidence type="ECO:0000313" key="3">
    <source>
        <dbReference type="Proteomes" id="UP000265520"/>
    </source>
</evidence>
<dbReference type="Proteomes" id="UP000265520">
    <property type="component" value="Unassembled WGS sequence"/>
</dbReference>
<keyword evidence="3" id="KW-1185">Reference proteome</keyword>
<feature type="compositionally biased region" description="Basic and acidic residues" evidence="1">
    <location>
        <begin position="45"/>
        <end position="68"/>
    </location>
</feature>
<protein>
    <submittedName>
        <fullName evidence="2">Uncharacterized protein</fullName>
    </submittedName>
</protein>